<reference evidence="1" key="1">
    <citation type="submission" date="2023-04" db="EMBL/GenBank/DDBJ databases">
        <title>Draft Genome sequencing of Naganishia species isolated from polar environments using Oxford Nanopore Technology.</title>
        <authorList>
            <person name="Leo P."/>
            <person name="Venkateswaran K."/>
        </authorList>
    </citation>
    <scope>NUCLEOTIDE SEQUENCE</scope>
    <source>
        <strain evidence="1">MNA-CCFEE 5262</strain>
    </source>
</reference>
<proteinExistence type="predicted"/>
<organism evidence="1 2">
    <name type="scientific">Naganishia adeliensis</name>
    <dbReference type="NCBI Taxonomy" id="92952"/>
    <lineage>
        <taxon>Eukaryota</taxon>
        <taxon>Fungi</taxon>
        <taxon>Dikarya</taxon>
        <taxon>Basidiomycota</taxon>
        <taxon>Agaricomycotina</taxon>
        <taxon>Tremellomycetes</taxon>
        <taxon>Filobasidiales</taxon>
        <taxon>Filobasidiaceae</taxon>
        <taxon>Naganishia</taxon>
    </lineage>
</organism>
<name>A0ACC2W093_9TREE</name>
<comment type="caution">
    <text evidence="1">The sequence shown here is derived from an EMBL/GenBank/DDBJ whole genome shotgun (WGS) entry which is preliminary data.</text>
</comment>
<dbReference type="Proteomes" id="UP001230649">
    <property type="component" value="Unassembled WGS sequence"/>
</dbReference>
<protein>
    <submittedName>
        <fullName evidence="1">Uncharacterized protein</fullName>
    </submittedName>
</protein>
<evidence type="ECO:0000313" key="1">
    <source>
        <dbReference type="EMBL" id="KAJ9104734.1"/>
    </source>
</evidence>
<accession>A0ACC2W093</accession>
<dbReference type="EMBL" id="JASBWS010000052">
    <property type="protein sequence ID" value="KAJ9104734.1"/>
    <property type="molecule type" value="Genomic_DNA"/>
</dbReference>
<evidence type="ECO:0000313" key="2">
    <source>
        <dbReference type="Proteomes" id="UP001230649"/>
    </source>
</evidence>
<keyword evidence="2" id="KW-1185">Reference proteome</keyword>
<sequence>MESTGYSLTDQSPAAEDSGYRYADPEQILRSHQRDTEHVDRLRELVTDVARNIRAAELVGEGSRWVVARGETLQVLAKLLYFGLTFASASQTLGEEYVEILPYAVKRSNFPSRLVRTSYSLSNHSSREPYSAE</sequence>
<gene>
    <name evidence="1" type="ORF">QFC20_004507</name>
</gene>